<proteinExistence type="predicted"/>
<evidence type="ECO:0000313" key="3">
    <source>
        <dbReference type="Proteomes" id="UP000271974"/>
    </source>
</evidence>
<keyword evidence="3" id="KW-1185">Reference proteome</keyword>
<dbReference type="EMBL" id="RQTK01000118">
    <property type="protein sequence ID" value="RUS87147.1"/>
    <property type="molecule type" value="Genomic_DNA"/>
</dbReference>
<name>A0A433U002_ELYCH</name>
<comment type="caution">
    <text evidence="2">The sequence shown here is derived from an EMBL/GenBank/DDBJ whole genome shotgun (WGS) entry which is preliminary data.</text>
</comment>
<gene>
    <name evidence="2" type="ORF">EGW08_005079</name>
</gene>
<dbReference type="Proteomes" id="UP000271974">
    <property type="component" value="Unassembled WGS sequence"/>
</dbReference>
<reference evidence="2 3" key="1">
    <citation type="submission" date="2019-01" db="EMBL/GenBank/DDBJ databases">
        <title>A draft genome assembly of the solar-powered sea slug Elysia chlorotica.</title>
        <authorList>
            <person name="Cai H."/>
            <person name="Li Q."/>
            <person name="Fang X."/>
            <person name="Li J."/>
            <person name="Curtis N.E."/>
            <person name="Altenburger A."/>
            <person name="Shibata T."/>
            <person name="Feng M."/>
            <person name="Maeda T."/>
            <person name="Schwartz J.A."/>
            <person name="Shigenobu S."/>
            <person name="Lundholm N."/>
            <person name="Nishiyama T."/>
            <person name="Yang H."/>
            <person name="Hasebe M."/>
            <person name="Li S."/>
            <person name="Pierce S.K."/>
            <person name="Wang J."/>
        </authorList>
    </citation>
    <scope>NUCLEOTIDE SEQUENCE [LARGE SCALE GENOMIC DNA]</scope>
    <source>
        <strain evidence="2">EC2010</strain>
        <tissue evidence="2">Whole organism of an adult</tissue>
    </source>
</reference>
<feature type="region of interest" description="Disordered" evidence="1">
    <location>
        <begin position="196"/>
        <end position="224"/>
    </location>
</feature>
<dbReference type="AlphaFoldDB" id="A0A433U002"/>
<organism evidence="2 3">
    <name type="scientific">Elysia chlorotica</name>
    <name type="common">Eastern emerald elysia</name>
    <name type="synonym">Sea slug</name>
    <dbReference type="NCBI Taxonomy" id="188477"/>
    <lineage>
        <taxon>Eukaryota</taxon>
        <taxon>Metazoa</taxon>
        <taxon>Spiralia</taxon>
        <taxon>Lophotrochozoa</taxon>
        <taxon>Mollusca</taxon>
        <taxon>Gastropoda</taxon>
        <taxon>Heterobranchia</taxon>
        <taxon>Euthyneura</taxon>
        <taxon>Panpulmonata</taxon>
        <taxon>Sacoglossa</taxon>
        <taxon>Placobranchoidea</taxon>
        <taxon>Plakobranchidae</taxon>
        <taxon>Elysia</taxon>
    </lineage>
</organism>
<protein>
    <submittedName>
        <fullName evidence="2">Uncharacterized protein</fullName>
    </submittedName>
</protein>
<accession>A0A433U002</accession>
<evidence type="ECO:0000256" key="1">
    <source>
        <dbReference type="SAM" id="MobiDB-lite"/>
    </source>
</evidence>
<evidence type="ECO:0000313" key="2">
    <source>
        <dbReference type="EMBL" id="RUS87147.1"/>
    </source>
</evidence>
<sequence length="224" mass="26653">MDRFPTAEAELPLYHYAIRHIHREKTRVGRTAALSLRYSPHSPRKDTRGQNCRSIITLFATFTEKRHAWAELPLYHYAIRHIHREKTRVGRTAALSLRYSPHSPRKDTRGQNCRSIITLFATFTEKRHEWAELPLYHYAIRHIHREKTRGQNCRSIITLFATFTEKRHAWAELPLYHYAIRHIHREKTRVGRTAALSLRYSPHSPRKDTRDWRLSPSPCRRGHV</sequence>